<evidence type="ECO:0000256" key="2">
    <source>
        <dbReference type="SAM" id="Phobius"/>
    </source>
</evidence>
<protein>
    <recommendedName>
        <fullName evidence="6">Conjugal transfer/type IV secretion protein DotA/TraY</fullName>
    </recommendedName>
</protein>
<dbReference type="AlphaFoldDB" id="A0A4P7PPK5"/>
<feature type="transmembrane region" description="Helical" evidence="2">
    <location>
        <begin position="544"/>
        <end position="568"/>
    </location>
</feature>
<organism evidence="4 5">
    <name type="scientific">Pseudomonas viciae</name>
    <dbReference type="NCBI Taxonomy" id="2505979"/>
    <lineage>
        <taxon>Bacteria</taxon>
        <taxon>Pseudomonadati</taxon>
        <taxon>Pseudomonadota</taxon>
        <taxon>Gammaproteobacteria</taxon>
        <taxon>Pseudomonadales</taxon>
        <taxon>Pseudomonadaceae</taxon>
        <taxon>Pseudomonas</taxon>
    </lineage>
</organism>
<dbReference type="OrthoDB" id="7010241at2"/>
<evidence type="ECO:0008006" key="6">
    <source>
        <dbReference type="Google" id="ProtNLM"/>
    </source>
</evidence>
<accession>A0A4P7PPK5</accession>
<feature type="compositionally biased region" description="Basic and acidic residues" evidence="1">
    <location>
        <begin position="703"/>
        <end position="712"/>
    </location>
</feature>
<feature type="region of interest" description="Disordered" evidence="1">
    <location>
        <begin position="703"/>
        <end position="725"/>
    </location>
</feature>
<sequence>MNRGRALGALVLLYCLLQSNTVLASSTTTLGEIAQAAQRSEDKSRQALVSIFGQVVNNPLASGTNNGGDTILASLFQVINSALLVVGMMFACYILFRRLTQIAHDGSVFGRDKTTLWGPIRLVLGVSSLVPTANGWCLSQLLMLWAASVMGVGIANLGTDGAVAAFDNGQSMVIQPAMPSTVTLARALYEANLCLHAINAGNAMTVAAGGLQSPRAYVQQTVTNSGFMLKNAEGKVCGGAEIDITQLEPSAQSTNWFSETIDTSTIYQAHLRALSEMQSRLSKSAQDFVTAVIQGQQDSITLPDAQANIESAALAYENLLNHDAGTKQGDIANLASHLSSSIKEGGWWTLGAWYQTFAQANSKLTSAIAGKAKVFGESFSGDPGINTLRNSVFHAYQTQQANSVNASPLGRMASTAGADTNNIISSIFSGPGQKIVNYMTSIDVGAEARGTINPLIKMKNLGDYTLGAAETAVGIYVTAKVATSVADGINAAGVAAKTANFFTGVTDGIKGLLDAISPIIFMILIPLFVVGAGLSIYLPLVPFIVWFGAIINWIVIVCEAIIAAPLWAMTHLGDDGDGMGQRTGHGYIFLLNVMVRPILMVIGFFAGGAILVVGGTTLNELYGIAVANVQFDSITGLVSVIVFLGIYFMMCLNLIHTCFNLVFIVPDNVISWVGGNTPTTLGREANDQIKSSFNVMANKFEHMMPRGGKSDGGKSQSTEGNGMKG</sequence>
<feature type="signal peptide" evidence="3">
    <location>
        <begin position="1"/>
        <end position="24"/>
    </location>
</feature>
<evidence type="ECO:0000256" key="1">
    <source>
        <dbReference type="SAM" id="MobiDB-lite"/>
    </source>
</evidence>
<evidence type="ECO:0000256" key="3">
    <source>
        <dbReference type="SAM" id="SignalP"/>
    </source>
</evidence>
<dbReference type="Proteomes" id="UP000296468">
    <property type="component" value="Plasmid p11K1"/>
</dbReference>
<evidence type="ECO:0000313" key="4">
    <source>
        <dbReference type="EMBL" id="QBZ92919.1"/>
    </source>
</evidence>
<dbReference type="InterPro" id="IPR027628">
    <property type="entry name" value="DotA_TraY"/>
</dbReference>
<geneLocation type="plasmid" evidence="5">
    <name>p11k1</name>
</geneLocation>
<dbReference type="RefSeq" id="WP_135848096.1">
    <property type="nucleotide sequence ID" value="NZ_CP035089.1"/>
</dbReference>
<evidence type="ECO:0000313" key="5">
    <source>
        <dbReference type="Proteomes" id="UP000296468"/>
    </source>
</evidence>
<keyword evidence="3" id="KW-0732">Signal</keyword>
<feature type="transmembrane region" description="Helical" evidence="2">
    <location>
        <begin position="519"/>
        <end position="538"/>
    </location>
</feature>
<proteinExistence type="predicted"/>
<reference evidence="4 5" key="1">
    <citation type="journal article" date="2019" name="Front. Microbiol.">
        <title>In silico and Genetic Analyses of Cyclic Lipopeptide Synthetic Gene Clusters in Pseudomonas sp. 11K1.</title>
        <authorList>
            <person name="Zhao H."/>
            <person name="Liu Y.P."/>
            <person name="Zhang L.Q."/>
        </authorList>
    </citation>
    <scope>NUCLEOTIDE SEQUENCE [LARGE SCALE GENOMIC DNA]</scope>
    <source>
        <strain evidence="4 5">11K1</strain>
        <plasmid evidence="5">p11k1</plasmid>
    </source>
</reference>
<feature type="transmembrane region" description="Helical" evidence="2">
    <location>
        <begin position="634"/>
        <end position="655"/>
    </location>
</feature>
<dbReference type="EMBL" id="CP035089">
    <property type="protein sequence ID" value="QBZ92919.1"/>
    <property type="molecule type" value="Genomic_DNA"/>
</dbReference>
<feature type="compositionally biased region" description="Polar residues" evidence="1">
    <location>
        <begin position="713"/>
        <end position="725"/>
    </location>
</feature>
<keyword evidence="4" id="KW-0614">Plasmid</keyword>
<dbReference type="NCBIfam" id="TIGR04346">
    <property type="entry name" value="DotA_TraY"/>
    <property type="match status" value="1"/>
</dbReference>
<keyword evidence="2" id="KW-0812">Transmembrane</keyword>
<keyword evidence="2" id="KW-1133">Transmembrane helix</keyword>
<feature type="transmembrane region" description="Helical" evidence="2">
    <location>
        <begin position="142"/>
        <end position="166"/>
    </location>
</feature>
<feature type="transmembrane region" description="Helical" evidence="2">
    <location>
        <begin position="589"/>
        <end position="614"/>
    </location>
</feature>
<feature type="chain" id="PRO_5020366538" description="Conjugal transfer/type IV secretion protein DotA/TraY" evidence="3">
    <location>
        <begin position="25"/>
        <end position="725"/>
    </location>
</feature>
<name>A0A4P7PPK5_9PSED</name>
<gene>
    <name evidence="4" type="ORF">EPZ47_29955</name>
</gene>
<keyword evidence="2" id="KW-0472">Membrane</keyword>
<dbReference type="KEGG" id="pvk:EPZ47_29955"/>
<feature type="transmembrane region" description="Helical" evidence="2">
    <location>
        <begin position="71"/>
        <end position="96"/>
    </location>
</feature>